<evidence type="ECO:0008006" key="5">
    <source>
        <dbReference type="Google" id="ProtNLM"/>
    </source>
</evidence>
<proteinExistence type="predicted"/>
<feature type="region of interest" description="Disordered" evidence="1">
    <location>
        <begin position="29"/>
        <end position="63"/>
    </location>
</feature>
<dbReference type="HOGENOM" id="CLU_556369_0_0_9"/>
<evidence type="ECO:0000256" key="2">
    <source>
        <dbReference type="SAM" id="SignalP"/>
    </source>
</evidence>
<feature type="chain" id="PRO_5004114506" description="DUF5050 domain-containing protein" evidence="2">
    <location>
        <begin position="27"/>
        <end position="490"/>
    </location>
</feature>
<feature type="signal peptide" evidence="2">
    <location>
        <begin position="1"/>
        <end position="26"/>
    </location>
</feature>
<dbReference type="STRING" id="1235802.C823_00963"/>
<organism evidence="3 4">
    <name type="scientific">Eubacterium plexicaudatum ASF492</name>
    <dbReference type="NCBI Taxonomy" id="1235802"/>
    <lineage>
        <taxon>Bacteria</taxon>
        <taxon>Bacillati</taxon>
        <taxon>Bacillota</taxon>
        <taxon>Clostridia</taxon>
        <taxon>Eubacteriales</taxon>
        <taxon>Eubacteriaceae</taxon>
        <taxon>Eubacterium</taxon>
    </lineage>
</organism>
<accession>N2B637</accession>
<feature type="compositionally biased region" description="Basic and acidic residues" evidence="1">
    <location>
        <begin position="29"/>
        <end position="57"/>
    </location>
</feature>
<dbReference type="eggNOG" id="ENOG5033X79">
    <property type="taxonomic scope" value="Bacteria"/>
</dbReference>
<dbReference type="PROSITE" id="PS51257">
    <property type="entry name" value="PROKAR_LIPOPROTEIN"/>
    <property type="match status" value="1"/>
</dbReference>
<dbReference type="EMBL" id="AQFT01000024">
    <property type="protein sequence ID" value="EMZ35891.1"/>
    <property type="molecule type" value="Genomic_DNA"/>
</dbReference>
<dbReference type="Proteomes" id="UP000012589">
    <property type="component" value="Unassembled WGS sequence"/>
</dbReference>
<name>N2B637_9FIRM</name>
<dbReference type="AlphaFoldDB" id="N2B637"/>
<keyword evidence="4" id="KW-1185">Reference proteome</keyword>
<sequence>MNKKKKLVKILLIFALAVFVCGCSKSTDEKVETQKEQKADFSEKEKSKEADTETKEDSIEESIVSEENIDAYQNSSSENDTDLGLKNMKVDYAQGELSEEQKQIIEYFSRDYMFVNSGEALQRYNNIFDHALIRCYVNVIKVISYEGNDYELLVSIMENSNETDDQLLNESRYMIIKGATQESRFIQGDFLLIEGRYNGVVQETVDGISLTVPEIAVHGGYVLQEDDGWYFYPSRFSMLEVKNIAKSVFGEDITISEPDPNVDPVDSEMPYYVCTLDNQSNAKFSRYYFNEREGSITDAEHGYQIEFAADFQHFFLVMYDYSLETLTLEYYDNNLNKIWKREFEATTSASYDFTKNNVYLCANNELYILNIENGEDTYDSSYVGNKLDIRKFNDGILLVSAEKSDAFLYTDLSGQIVWKVDAKEKISLISTIQEVDGKLIIQVVNNENMEYNEFEGELTGSNEYYYVIDRQDGTLIHEGTVDSVEFHQYS</sequence>
<evidence type="ECO:0000313" key="3">
    <source>
        <dbReference type="EMBL" id="EMZ35891.1"/>
    </source>
</evidence>
<keyword evidence="2" id="KW-0732">Signal</keyword>
<evidence type="ECO:0000313" key="4">
    <source>
        <dbReference type="Proteomes" id="UP000012589"/>
    </source>
</evidence>
<dbReference type="InterPro" id="IPR011047">
    <property type="entry name" value="Quinoprotein_ADH-like_sf"/>
</dbReference>
<evidence type="ECO:0000256" key="1">
    <source>
        <dbReference type="SAM" id="MobiDB-lite"/>
    </source>
</evidence>
<dbReference type="SUPFAM" id="SSF50998">
    <property type="entry name" value="Quinoprotein alcohol dehydrogenase-like"/>
    <property type="match status" value="1"/>
</dbReference>
<reference evidence="3 4" key="1">
    <citation type="journal article" date="2014" name="Genome Announc.">
        <title>Draft genome sequences of the altered schaedler flora, a defined bacterial community from gnotobiotic mice.</title>
        <authorList>
            <person name="Wannemuehler M.J."/>
            <person name="Overstreet A.M."/>
            <person name="Ward D.V."/>
            <person name="Phillips G.J."/>
        </authorList>
    </citation>
    <scope>NUCLEOTIDE SEQUENCE [LARGE SCALE GENOMIC DNA]</scope>
    <source>
        <strain evidence="3 4">ASF492</strain>
    </source>
</reference>
<protein>
    <recommendedName>
        <fullName evidence="5">DUF5050 domain-containing protein</fullName>
    </recommendedName>
</protein>
<gene>
    <name evidence="3" type="ORF">C823_00963</name>
</gene>
<dbReference type="PATRIC" id="fig|1235802.3.peg.1034"/>
<comment type="caution">
    <text evidence="3">The sequence shown here is derived from an EMBL/GenBank/DDBJ whole genome shotgun (WGS) entry which is preliminary data.</text>
</comment>